<dbReference type="AlphaFoldDB" id="A0A7W7W682"/>
<protein>
    <submittedName>
        <fullName evidence="1">Putative transcriptional regulator YdeE</fullName>
    </submittedName>
</protein>
<comment type="caution">
    <text evidence="1">The sequence shown here is derived from an EMBL/GenBank/DDBJ whole genome shotgun (WGS) entry which is preliminary data.</text>
</comment>
<dbReference type="Proteomes" id="UP000523007">
    <property type="component" value="Unassembled WGS sequence"/>
</dbReference>
<dbReference type="EMBL" id="JACHJT010000002">
    <property type="protein sequence ID" value="MBB4935476.1"/>
    <property type="molecule type" value="Genomic_DNA"/>
</dbReference>
<sequence>MPTISTAGSSGGGSIIDYIVGVEAGADTTLPEGYTTRTLPAPS</sequence>
<dbReference type="RefSeq" id="WP_281384311.1">
    <property type="nucleotide sequence ID" value="NZ_JACHJT010000002.1"/>
</dbReference>
<accession>A0A7W7W682</accession>
<organism evidence="1 2">
    <name type="scientific">Lipingzhangella halophila</name>
    <dbReference type="NCBI Taxonomy" id="1783352"/>
    <lineage>
        <taxon>Bacteria</taxon>
        <taxon>Bacillati</taxon>
        <taxon>Actinomycetota</taxon>
        <taxon>Actinomycetes</taxon>
        <taxon>Streptosporangiales</taxon>
        <taxon>Nocardiopsidaceae</taxon>
        <taxon>Lipingzhangella</taxon>
    </lineage>
</organism>
<evidence type="ECO:0000313" key="2">
    <source>
        <dbReference type="Proteomes" id="UP000523007"/>
    </source>
</evidence>
<gene>
    <name evidence="1" type="ORF">F4561_006370</name>
</gene>
<proteinExistence type="predicted"/>
<name>A0A7W7W682_9ACTN</name>
<evidence type="ECO:0000313" key="1">
    <source>
        <dbReference type="EMBL" id="MBB4935476.1"/>
    </source>
</evidence>
<keyword evidence="2" id="KW-1185">Reference proteome</keyword>
<reference evidence="1 2" key="1">
    <citation type="submission" date="2020-08" db="EMBL/GenBank/DDBJ databases">
        <title>Sequencing the genomes of 1000 actinobacteria strains.</title>
        <authorList>
            <person name="Klenk H.-P."/>
        </authorList>
    </citation>
    <scope>NUCLEOTIDE SEQUENCE [LARGE SCALE GENOMIC DNA]</scope>
    <source>
        <strain evidence="1 2">DSM 102030</strain>
    </source>
</reference>